<dbReference type="InterPro" id="IPR010982">
    <property type="entry name" value="Lambda_DNA-bd_dom_sf"/>
</dbReference>
<dbReference type="Pfam" id="PF13560">
    <property type="entry name" value="HTH_31"/>
    <property type="match status" value="1"/>
</dbReference>
<dbReference type="EMBL" id="CP032698">
    <property type="protein sequence ID" value="AYG78782.1"/>
    <property type="molecule type" value="Genomic_DNA"/>
</dbReference>
<dbReference type="InterPro" id="IPR001387">
    <property type="entry name" value="Cro/C1-type_HTH"/>
</dbReference>
<dbReference type="Proteomes" id="UP000271554">
    <property type="component" value="Chromosome"/>
</dbReference>
<reference evidence="2 3" key="1">
    <citation type="submission" date="2018-10" db="EMBL/GenBank/DDBJ databases">
        <title>Relationship between Morphology and Antimicrobial Activity in Streptomyces.</title>
        <authorList>
            <person name="Kang H.J."/>
            <person name="Kim S.B."/>
        </authorList>
    </citation>
    <scope>NUCLEOTIDE SEQUENCE [LARGE SCALE GENOMIC DNA]</scope>
    <source>
        <strain evidence="2 3">BH38</strain>
    </source>
</reference>
<proteinExistence type="predicted"/>
<organism evidence="2 3">
    <name type="scientific">Streptomyces hundungensis</name>
    <dbReference type="NCBI Taxonomy" id="1077946"/>
    <lineage>
        <taxon>Bacteria</taxon>
        <taxon>Bacillati</taxon>
        <taxon>Actinomycetota</taxon>
        <taxon>Actinomycetes</taxon>
        <taxon>Kitasatosporales</taxon>
        <taxon>Streptomycetaceae</taxon>
        <taxon>Streptomyces</taxon>
    </lineage>
</organism>
<accession>A0A387HDE0</accession>
<sequence>MARPEIPLPSATSALGRLATYLRSERTRMGLTYTQLSERAELSPSTLQRAASGTTLPTLAVAVAFDQACGGKGEARELWRAAQREQRRQLTGPRPTGPLLDLVSDLKDLSDALIELHDRNGAPSMRLMEQRAEAKASQHGPLSRSAAHRILRRRAVPRTQKQLHAFLTACQVADVERPKWVRAWLTAQRGHRPEPTYKSPYYAERKADAAVSLGGRGSAQWAASSFRAVGLEPLEAFHGFTAPWSFRCTRCNSVGRGRLSDLGRPSGGCQVCRRRKEDENEGGVTAAD</sequence>
<dbReference type="RefSeq" id="WP_120719982.1">
    <property type="nucleotide sequence ID" value="NZ_CP032698.1"/>
</dbReference>
<feature type="domain" description="HTH cro/C1-type" evidence="1">
    <location>
        <begin position="22"/>
        <end position="78"/>
    </location>
</feature>
<protein>
    <recommendedName>
        <fullName evidence="1">HTH cro/C1-type domain-containing protein</fullName>
    </recommendedName>
</protein>
<evidence type="ECO:0000259" key="1">
    <source>
        <dbReference type="PROSITE" id="PS50943"/>
    </source>
</evidence>
<dbReference type="CDD" id="cd00093">
    <property type="entry name" value="HTH_XRE"/>
    <property type="match status" value="1"/>
</dbReference>
<dbReference type="PROSITE" id="PS50943">
    <property type="entry name" value="HTH_CROC1"/>
    <property type="match status" value="1"/>
</dbReference>
<gene>
    <name evidence="2" type="ORF">DWB77_00890</name>
</gene>
<evidence type="ECO:0000313" key="3">
    <source>
        <dbReference type="Proteomes" id="UP000271554"/>
    </source>
</evidence>
<dbReference type="OrthoDB" id="4230239at2"/>
<evidence type="ECO:0000313" key="2">
    <source>
        <dbReference type="EMBL" id="AYG78782.1"/>
    </source>
</evidence>
<dbReference type="AlphaFoldDB" id="A0A387HDE0"/>
<name>A0A387HDE0_9ACTN</name>
<dbReference type="GO" id="GO:0003677">
    <property type="term" value="F:DNA binding"/>
    <property type="evidence" value="ECO:0007669"/>
    <property type="project" value="InterPro"/>
</dbReference>
<dbReference type="SUPFAM" id="SSF47413">
    <property type="entry name" value="lambda repressor-like DNA-binding domains"/>
    <property type="match status" value="1"/>
</dbReference>
<dbReference type="Gene3D" id="1.10.260.40">
    <property type="entry name" value="lambda repressor-like DNA-binding domains"/>
    <property type="match status" value="1"/>
</dbReference>
<keyword evidence="3" id="KW-1185">Reference proteome</keyword>
<dbReference type="KEGG" id="shun:DWB77_00890"/>
<dbReference type="SMART" id="SM00530">
    <property type="entry name" value="HTH_XRE"/>
    <property type="match status" value="1"/>
</dbReference>